<dbReference type="InterPro" id="IPR011742">
    <property type="entry name" value="CRISPR-assoc_prot_TM1812"/>
</dbReference>
<dbReference type="CDD" id="cd09732">
    <property type="entry name" value="Csx1_III-U"/>
    <property type="match status" value="1"/>
</dbReference>
<keyword evidence="2" id="KW-1185">Reference proteome</keyword>
<evidence type="ECO:0000313" key="1">
    <source>
        <dbReference type="EMBL" id="EGN56169.1"/>
    </source>
</evidence>
<dbReference type="RefSeq" id="WP_007573138.1">
    <property type="nucleotide sequence ID" value="NZ_BPTS01000001.1"/>
</dbReference>
<reference evidence="2" key="1">
    <citation type="journal article" date="2011" name="Stand. Genomic Sci.">
        <title>Non-contiguous finished genome sequence of the opportunistic oral pathogen Prevotella multisaccharivorax type strain (PPPA20).</title>
        <authorList>
            <person name="Pati A."/>
            <person name="Gronow S."/>
            <person name="Lu M."/>
            <person name="Lapidus A."/>
            <person name="Nolan M."/>
            <person name="Lucas S."/>
            <person name="Hammon N."/>
            <person name="Deshpande S."/>
            <person name="Cheng J.F."/>
            <person name="Tapia R."/>
            <person name="Han C."/>
            <person name="Goodwin L."/>
            <person name="Pitluck S."/>
            <person name="Liolios K."/>
            <person name="Pagani I."/>
            <person name="Mavromatis K."/>
            <person name="Mikhailova N."/>
            <person name="Huntemann M."/>
            <person name="Chen A."/>
            <person name="Palaniappan K."/>
            <person name="Land M."/>
            <person name="Hauser L."/>
            <person name="Detter J.C."/>
            <person name="Brambilla E.M."/>
            <person name="Rohde M."/>
            <person name="Goker M."/>
            <person name="Woyke T."/>
            <person name="Bristow J."/>
            <person name="Eisen J.A."/>
            <person name="Markowitz V."/>
            <person name="Hugenholtz P."/>
            <person name="Kyrpides N.C."/>
            <person name="Klenk H.P."/>
            <person name="Ivanova N."/>
        </authorList>
    </citation>
    <scope>NUCLEOTIDE SEQUENCE [LARGE SCALE GENOMIC DNA]</scope>
    <source>
        <strain evidence="2">DSM 17128</strain>
    </source>
</reference>
<protein>
    <submittedName>
        <fullName evidence="1">CRISPR-associated protein, TM1812 family</fullName>
    </submittedName>
</protein>
<evidence type="ECO:0000313" key="2">
    <source>
        <dbReference type="Proteomes" id="UP000002772"/>
    </source>
</evidence>
<organism evidence="1 2">
    <name type="scientific">Hallella multisaccharivorax DSM 17128</name>
    <dbReference type="NCBI Taxonomy" id="688246"/>
    <lineage>
        <taxon>Bacteria</taxon>
        <taxon>Pseudomonadati</taxon>
        <taxon>Bacteroidota</taxon>
        <taxon>Bacteroidia</taxon>
        <taxon>Bacteroidales</taxon>
        <taxon>Prevotellaceae</taxon>
        <taxon>Hallella</taxon>
    </lineage>
</organism>
<dbReference type="eggNOG" id="COG1517">
    <property type="taxonomic scope" value="Bacteria"/>
</dbReference>
<gene>
    <name evidence="1" type="ORF">Premu_0699</name>
</gene>
<sequence>MSRKIFLSFLGTGLYHKCVYYKENFESTPTSFIQQATIELLVKQGLQPDAVRIFTTKKAKEDNWNKSITSREDRNKHEDIDYCGLESLIMDAAPDVKAIDVPDGGNETEMWEIFQKVYDEIEDGDELYIDLTHAFRYLPMLMLVLSNYAKFLKDVSVKSLGYGNWEARDKNTNRAPIVDLMPITQLQDWTSAISEYLKHGYPESIKQQARNYKLWLLQSGAEITNEEKANDMMAKAIEKYAMERLTCRGIAISNGDAAKDLYQKITNMENDKIIANLRPLLEKIRERVVVSSDVLTNNLDAAQWCYDKGLYQQAITLLQEGFIAHVCQKYGWDIADKDKRNLITSAFTIKTFDIPEEMWKVETEEDKDLLRVLLDDSLLNDCNLVNLFGDISNTIRNDFNHAGFRQNPLLPQTIKKKIGRDLVAFREKLLGE</sequence>
<dbReference type="OrthoDB" id="9777703at2"/>
<dbReference type="EMBL" id="GL945017">
    <property type="protein sequence ID" value="EGN56169.1"/>
    <property type="molecule type" value="Genomic_DNA"/>
</dbReference>
<accession>F8N688</accession>
<dbReference type="NCBIfam" id="TIGR02221">
    <property type="entry name" value="cas_TM1812"/>
    <property type="match status" value="1"/>
</dbReference>
<dbReference type="HOGENOM" id="CLU_025124_0_0_10"/>
<dbReference type="Proteomes" id="UP000002772">
    <property type="component" value="Unassembled WGS sequence"/>
</dbReference>
<dbReference type="InterPro" id="IPR013383">
    <property type="entry name" value="CRISPR-assoc_prot_DxTHG_CS"/>
</dbReference>
<dbReference type="SUPFAM" id="SSF160980">
    <property type="entry name" value="SSO1389-like"/>
    <property type="match status" value="1"/>
</dbReference>
<name>F8N688_9BACT</name>
<dbReference type="AlphaFoldDB" id="F8N688"/>
<dbReference type="NCBIfam" id="TIGR02549">
    <property type="entry name" value="CRISPR_DxTHG"/>
    <property type="match status" value="1"/>
</dbReference>
<dbReference type="STRING" id="688246.Premu_0699"/>
<proteinExistence type="predicted"/>